<sequence>MTLSQKNVLDQISSTLSILLHLLSDIENAVTFARLRTLHYSILKITELESIIQTILKYYSSSQLIFPLNSSNTHLYYDLLEVEAYYSDTKIVFVIHFPLVYPETYSHYHLYSIPTRNCTTILPKDTYLVMNENFYQYASIPCIKLHPDYYCPDDNLIHGTKNEDCIFQLLQLKSTQGSCLQTPVKIEKNVIQQIDESHYIAVFPNQTKIYHSIADSRRMIPVSSTKKSITEGQPMLLPELNIYSHKLPVSAIDEIKIDNVQLDEIHKIQNEQRKLEPIKLKYENHPWFNNYWIIPIYVIFALVGIYFSQNFIRRKTNANQTTSSDQPQPAPRPFFSP</sequence>
<keyword evidence="2" id="KW-0812">Transmembrane</keyword>
<keyword evidence="2" id="KW-1133">Transmembrane helix</keyword>
<reference evidence="3" key="1">
    <citation type="journal article" date="2023" name="Insect Mol. Biol.">
        <title>Genome sequencing provides insights into the evolution of gene families encoding plant cell wall-degrading enzymes in longhorned beetles.</title>
        <authorList>
            <person name="Shin N.R."/>
            <person name="Okamura Y."/>
            <person name="Kirsch R."/>
            <person name="Pauchet Y."/>
        </authorList>
    </citation>
    <scope>NUCLEOTIDE SEQUENCE</scope>
    <source>
        <strain evidence="3">MMC_N1</strain>
    </source>
</reference>
<dbReference type="Pfam" id="PF12259">
    <property type="entry name" value="Baculo_F"/>
    <property type="match status" value="1"/>
</dbReference>
<evidence type="ECO:0008006" key="5">
    <source>
        <dbReference type="Google" id="ProtNLM"/>
    </source>
</evidence>
<gene>
    <name evidence="3" type="ORF">NQ317_008654</name>
</gene>
<feature type="transmembrane region" description="Helical" evidence="2">
    <location>
        <begin position="287"/>
        <end position="307"/>
    </location>
</feature>
<name>A0ABQ9K1H2_9CUCU</name>
<accession>A0ABQ9K1H2</accession>
<evidence type="ECO:0000256" key="2">
    <source>
        <dbReference type="SAM" id="Phobius"/>
    </source>
</evidence>
<dbReference type="InterPro" id="IPR022048">
    <property type="entry name" value="Envelope_fusion-like"/>
</dbReference>
<dbReference type="EMBL" id="JAPWTJ010000053">
    <property type="protein sequence ID" value="KAJ8983952.1"/>
    <property type="molecule type" value="Genomic_DNA"/>
</dbReference>
<feature type="region of interest" description="Disordered" evidence="1">
    <location>
        <begin position="318"/>
        <end position="337"/>
    </location>
</feature>
<feature type="compositionally biased region" description="Polar residues" evidence="1">
    <location>
        <begin position="318"/>
        <end position="327"/>
    </location>
</feature>
<evidence type="ECO:0000313" key="4">
    <source>
        <dbReference type="Proteomes" id="UP001162164"/>
    </source>
</evidence>
<feature type="compositionally biased region" description="Pro residues" evidence="1">
    <location>
        <begin position="328"/>
        <end position="337"/>
    </location>
</feature>
<proteinExistence type="predicted"/>
<evidence type="ECO:0000313" key="3">
    <source>
        <dbReference type="EMBL" id="KAJ8983952.1"/>
    </source>
</evidence>
<evidence type="ECO:0000256" key="1">
    <source>
        <dbReference type="SAM" id="MobiDB-lite"/>
    </source>
</evidence>
<comment type="caution">
    <text evidence="3">The sequence shown here is derived from an EMBL/GenBank/DDBJ whole genome shotgun (WGS) entry which is preliminary data.</text>
</comment>
<dbReference type="Proteomes" id="UP001162164">
    <property type="component" value="Unassembled WGS sequence"/>
</dbReference>
<keyword evidence="2" id="KW-0472">Membrane</keyword>
<protein>
    <recommendedName>
        <fullName evidence="5">Phosphatidylinositol-glycan biosynthesis class X protein</fullName>
    </recommendedName>
</protein>
<keyword evidence="4" id="KW-1185">Reference proteome</keyword>
<organism evidence="3 4">
    <name type="scientific">Molorchus minor</name>
    <dbReference type="NCBI Taxonomy" id="1323400"/>
    <lineage>
        <taxon>Eukaryota</taxon>
        <taxon>Metazoa</taxon>
        <taxon>Ecdysozoa</taxon>
        <taxon>Arthropoda</taxon>
        <taxon>Hexapoda</taxon>
        <taxon>Insecta</taxon>
        <taxon>Pterygota</taxon>
        <taxon>Neoptera</taxon>
        <taxon>Endopterygota</taxon>
        <taxon>Coleoptera</taxon>
        <taxon>Polyphaga</taxon>
        <taxon>Cucujiformia</taxon>
        <taxon>Chrysomeloidea</taxon>
        <taxon>Cerambycidae</taxon>
        <taxon>Lamiinae</taxon>
        <taxon>Monochamini</taxon>
        <taxon>Molorchus</taxon>
    </lineage>
</organism>